<keyword evidence="1" id="KW-0472">Membrane</keyword>
<dbReference type="GeneID" id="5324500"/>
<protein>
    <submittedName>
        <fullName evidence="2">Signal transduction histidine kinase, LytS</fullName>
    </submittedName>
</protein>
<dbReference type="RefSeq" id="WP_011972092.1">
    <property type="nucleotide sequence ID" value="NC_009634.1"/>
</dbReference>
<feature type="transmembrane region" description="Helical" evidence="1">
    <location>
        <begin position="139"/>
        <end position="160"/>
    </location>
</feature>
<keyword evidence="3" id="KW-1185">Reference proteome</keyword>
<dbReference type="Proteomes" id="UP000001107">
    <property type="component" value="Chromosome"/>
</dbReference>
<dbReference type="KEGG" id="mvn:Mevan_0280"/>
<dbReference type="Gene3D" id="1.10.1760.20">
    <property type="match status" value="1"/>
</dbReference>
<feature type="transmembrane region" description="Helical" evidence="1">
    <location>
        <begin position="109"/>
        <end position="132"/>
    </location>
</feature>
<evidence type="ECO:0000313" key="2">
    <source>
        <dbReference type="EMBL" id="ABR54189.1"/>
    </source>
</evidence>
<accession>A6UNW7</accession>
<dbReference type="HOGENOM" id="CLU_091606_2_0_2"/>
<feature type="transmembrane region" description="Helical" evidence="1">
    <location>
        <begin position="51"/>
        <end position="75"/>
    </location>
</feature>
<name>A6UNW7_METVS</name>
<organism evidence="2 3">
    <name type="scientific">Methanococcus vannielii (strain ATCC 35089 / DSM 1224 / JCM 13029 / OCM 148 / SB)</name>
    <dbReference type="NCBI Taxonomy" id="406327"/>
    <lineage>
        <taxon>Archaea</taxon>
        <taxon>Methanobacteriati</taxon>
        <taxon>Methanobacteriota</taxon>
        <taxon>Methanomada group</taxon>
        <taxon>Methanococci</taxon>
        <taxon>Methanococcales</taxon>
        <taxon>Methanococcaceae</taxon>
        <taxon>Methanococcus</taxon>
    </lineage>
</organism>
<gene>
    <name evidence="2" type="ordered locus">Mevan_0280</name>
</gene>
<keyword evidence="1" id="KW-0812">Transmembrane</keyword>
<dbReference type="GO" id="GO:0016301">
    <property type="term" value="F:kinase activity"/>
    <property type="evidence" value="ECO:0007669"/>
    <property type="project" value="UniProtKB-KW"/>
</dbReference>
<feature type="transmembrane region" description="Helical" evidence="1">
    <location>
        <begin position="82"/>
        <end position="103"/>
    </location>
</feature>
<dbReference type="eggNOG" id="arCOG06589">
    <property type="taxonomic scope" value="Archaea"/>
</dbReference>
<keyword evidence="1" id="KW-1133">Transmembrane helix</keyword>
<dbReference type="OrthoDB" id="60247at2157"/>
<feature type="transmembrane region" description="Helical" evidence="1">
    <location>
        <begin position="172"/>
        <end position="190"/>
    </location>
</feature>
<feature type="transmembrane region" description="Helical" evidence="1">
    <location>
        <begin position="20"/>
        <end position="39"/>
    </location>
</feature>
<proteinExistence type="predicted"/>
<keyword evidence="2" id="KW-0418">Kinase</keyword>
<reference evidence="2" key="1">
    <citation type="submission" date="2007-06" db="EMBL/GenBank/DDBJ databases">
        <title>Complete sequence of Methanococcus vannielii SB.</title>
        <authorList>
            <consortium name="US DOE Joint Genome Institute"/>
            <person name="Copeland A."/>
            <person name="Lucas S."/>
            <person name="Lapidus A."/>
            <person name="Barry K."/>
            <person name="Glavina del Rio T."/>
            <person name="Dalin E."/>
            <person name="Tice H."/>
            <person name="Pitluck S."/>
            <person name="Chain P."/>
            <person name="Malfatti S."/>
            <person name="Shin M."/>
            <person name="Vergez L."/>
            <person name="Schmutz J."/>
            <person name="Larimer F."/>
            <person name="Land M."/>
            <person name="Hauser L."/>
            <person name="Kyrpides N."/>
            <person name="Anderson I."/>
            <person name="Sieprawska-Lupa M."/>
            <person name="Whitman W.B."/>
            <person name="Richardson P."/>
        </authorList>
    </citation>
    <scope>NUCLEOTIDE SEQUENCE [LARGE SCALE GENOMIC DNA]</scope>
    <source>
        <strain evidence="2">SB</strain>
    </source>
</reference>
<evidence type="ECO:0000256" key="1">
    <source>
        <dbReference type="SAM" id="Phobius"/>
    </source>
</evidence>
<dbReference type="AlphaFoldDB" id="A6UNW7"/>
<evidence type="ECO:0000313" key="3">
    <source>
        <dbReference type="Proteomes" id="UP000001107"/>
    </source>
</evidence>
<keyword evidence="2" id="KW-0808">Transferase</keyword>
<dbReference type="EMBL" id="CP000742">
    <property type="protein sequence ID" value="ABR54189.1"/>
    <property type="molecule type" value="Genomic_DNA"/>
</dbReference>
<sequence>MLRSRRPEEIKKEKMNVYAITFLLSILVNVIGGYSIYLFSLPAYLDTVGTILSGVLMGPVIGGVVGLISGLLLSVLVNPANLYFTPINILIGIVTGVIFRKYYFTLKNIILTAVLVIVFSVILGTLIEYFVFGGFAGKPLVMITEGLVSAGIDLIIAVKISNLFTNILDKFLSFAFVFLIISIMDNYEIIELFNLKIK</sequence>